<keyword evidence="2" id="KW-0645">Protease</keyword>
<dbReference type="PANTHER" id="PTHR22939">
    <property type="entry name" value="SERINE PROTEASE FAMILY S1C HTRA-RELATED"/>
    <property type="match status" value="1"/>
</dbReference>
<evidence type="ECO:0000259" key="4">
    <source>
        <dbReference type="PROSITE" id="PS50106"/>
    </source>
</evidence>
<comment type="similarity">
    <text evidence="1">Belongs to the peptidase S1C family.</text>
</comment>
<dbReference type="AlphaFoldDB" id="A0AAW1Q3W0"/>
<dbReference type="Proteomes" id="UP001489004">
    <property type="component" value="Unassembled WGS sequence"/>
</dbReference>
<accession>A0AAW1Q3W0</accession>
<protein>
    <recommendedName>
        <fullName evidence="4">PDZ domain-containing protein</fullName>
    </recommendedName>
</protein>
<evidence type="ECO:0000313" key="5">
    <source>
        <dbReference type="EMBL" id="KAK9816531.1"/>
    </source>
</evidence>
<dbReference type="Pfam" id="PF13365">
    <property type="entry name" value="Trypsin_2"/>
    <property type="match status" value="1"/>
</dbReference>
<evidence type="ECO:0000313" key="6">
    <source>
        <dbReference type="Proteomes" id="UP001489004"/>
    </source>
</evidence>
<name>A0AAW1Q3W0_9CHLO</name>
<dbReference type="SUPFAM" id="SSF50494">
    <property type="entry name" value="Trypsin-like serine proteases"/>
    <property type="match status" value="1"/>
</dbReference>
<dbReference type="PANTHER" id="PTHR22939:SF125">
    <property type="entry name" value="PROTEASE DO-LIKE 14-RELATED"/>
    <property type="match status" value="1"/>
</dbReference>
<dbReference type="Gene3D" id="2.40.10.120">
    <property type="match status" value="1"/>
</dbReference>
<feature type="domain" description="PDZ" evidence="4">
    <location>
        <begin position="350"/>
        <end position="446"/>
    </location>
</feature>
<dbReference type="SUPFAM" id="SSF50156">
    <property type="entry name" value="PDZ domain-like"/>
    <property type="match status" value="1"/>
</dbReference>
<dbReference type="GO" id="GO:0004252">
    <property type="term" value="F:serine-type endopeptidase activity"/>
    <property type="evidence" value="ECO:0007669"/>
    <property type="project" value="InterPro"/>
</dbReference>
<evidence type="ECO:0000256" key="3">
    <source>
        <dbReference type="ARBA" id="ARBA00022801"/>
    </source>
</evidence>
<keyword evidence="6" id="KW-1185">Reference proteome</keyword>
<evidence type="ECO:0000256" key="1">
    <source>
        <dbReference type="ARBA" id="ARBA00010541"/>
    </source>
</evidence>
<dbReference type="InterPro" id="IPR009003">
    <property type="entry name" value="Peptidase_S1_PA"/>
</dbReference>
<dbReference type="PROSITE" id="PS50106">
    <property type="entry name" value="PDZ"/>
    <property type="match status" value="1"/>
</dbReference>
<dbReference type="InterPro" id="IPR001940">
    <property type="entry name" value="Peptidase_S1C"/>
</dbReference>
<evidence type="ECO:0000256" key="2">
    <source>
        <dbReference type="ARBA" id="ARBA00022670"/>
    </source>
</evidence>
<dbReference type="SMART" id="SM00228">
    <property type="entry name" value="PDZ"/>
    <property type="match status" value="1"/>
</dbReference>
<dbReference type="EMBL" id="JALJOR010000005">
    <property type="protein sequence ID" value="KAK9816531.1"/>
    <property type="molecule type" value="Genomic_DNA"/>
</dbReference>
<reference evidence="5 6" key="1">
    <citation type="journal article" date="2024" name="Nat. Commun.">
        <title>Phylogenomics reveals the evolutionary origins of lichenization in chlorophyte algae.</title>
        <authorList>
            <person name="Puginier C."/>
            <person name="Libourel C."/>
            <person name="Otte J."/>
            <person name="Skaloud P."/>
            <person name="Haon M."/>
            <person name="Grisel S."/>
            <person name="Petersen M."/>
            <person name="Berrin J.G."/>
            <person name="Delaux P.M."/>
            <person name="Dal Grande F."/>
            <person name="Keller J."/>
        </authorList>
    </citation>
    <scope>NUCLEOTIDE SEQUENCE [LARGE SCALE GENOMIC DNA]</scope>
    <source>
        <strain evidence="5 6">SAG 2043</strain>
    </source>
</reference>
<keyword evidence="3" id="KW-0378">Hydrolase</keyword>
<dbReference type="Pfam" id="PF13180">
    <property type="entry name" value="PDZ_2"/>
    <property type="match status" value="1"/>
</dbReference>
<organism evidence="5 6">
    <name type="scientific">[Myrmecia] bisecta</name>
    <dbReference type="NCBI Taxonomy" id="41462"/>
    <lineage>
        <taxon>Eukaryota</taxon>
        <taxon>Viridiplantae</taxon>
        <taxon>Chlorophyta</taxon>
        <taxon>core chlorophytes</taxon>
        <taxon>Trebouxiophyceae</taxon>
        <taxon>Trebouxiales</taxon>
        <taxon>Trebouxiaceae</taxon>
        <taxon>Myrmecia</taxon>
    </lineage>
</organism>
<dbReference type="Gene3D" id="2.30.42.10">
    <property type="match status" value="1"/>
</dbReference>
<sequence>MKRTLEALQLTARRWHRCASNSVFSGLVPKQASSASQPATNSISAAAAGPARLKPGPFPQETLAPKPKFDLQAQRNVLLVVVGGLGVTVATQSAALDAGWDAVLEKYGELFPGRSRSSCQAGAAPLAQPTPDPRSIGVGLGPHFIANAAAKAAPAVVNIAVPTNGLPYSSRPSGSGFILTSDGVIATNAHVVADALAKQVSRPGPPRPIMVALQDGRVFEGRVLSHDSISDLAIVKIDSDQALPTVKLGSSQQLRVGEWVIALGSPLHLQNSVTAGIISCVDRKAVELGLASARTDYIQTDAAVNSGNSGGPLINLDGEVVGISSMKALSADGVSFAIPVDTAKDVMEQLLRLGRVVRPYIGIKMLQLNASNAAQLRKRDPAFPNVSSGILVPHVAMGSPAEKAGLRPGDVIVEVAGSKEITTSSLIRQLGQHVGKSLEVAVMRPGDQRAVLSVTASEVSQ</sequence>
<dbReference type="InterPro" id="IPR001478">
    <property type="entry name" value="PDZ"/>
</dbReference>
<dbReference type="InterPro" id="IPR036034">
    <property type="entry name" value="PDZ_sf"/>
</dbReference>
<dbReference type="GO" id="GO:0006508">
    <property type="term" value="P:proteolysis"/>
    <property type="evidence" value="ECO:0007669"/>
    <property type="project" value="UniProtKB-KW"/>
</dbReference>
<dbReference type="PRINTS" id="PR00834">
    <property type="entry name" value="PROTEASES2C"/>
</dbReference>
<gene>
    <name evidence="5" type="ORF">WJX72_001610</name>
</gene>
<proteinExistence type="inferred from homology"/>
<comment type="caution">
    <text evidence="5">The sequence shown here is derived from an EMBL/GenBank/DDBJ whole genome shotgun (WGS) entry which is preliminary data.</text>
</comment>